<keyword evidence="2" id="KW-1185">Reference proteome</keyword>
<sequence length="70" mass="7954">MVMKMSLIGNFMYCLADDRLLEAVKFLDLSIGAVWELLQAMLNPDFRKRPIAESVLNHQFLTAAVHSSKD</sequence>
<dbReference type="AlphaFoldDB" id="A0AAV5IYG7"/>
<comment type="caution">
    <text evidence="1">The sequence shown here is derived from an EMBL/GenBank/DDBJ whole genome shotgun (WGS) entry which is preliminary data.</text>
</comment>
<accession>A0AAV5IYG7</accession>
<proteinExistence type="predicted"/>
<reference evidence="1 2" key="1">
    <citation type="journal article" date="2021" name="Commun. Biol.">
        <title>The genome of Shorea leprosula (Dipterocarpaceae) highlights the ecological relevance of drought in aseasonal tropical rainforests.</title>
        <authorList>
            <person name="Ng K.K.S."/>
            <person name="Kobayashi M.J."/>
            <person name="Fawcett J.A."/>
            <person name="Hatakeyama M."/>
            <person name="Paape T."/>
            <person name="Ng C.H."/>
            <person name="Ang C.C."/>
            <person name="Tnah L.H."/>
            <person name="Lee C.T."/>
            <person name="Nishiyama T."/>
            <person name="Sese J."/>
            <person name="O'Brien M.J."/>
            <person name="Copetti D."/>
            <person name="Mohd Noor M.I."/>
            <person name="Ong R.C."/>
            <person name="Putra M."/>
            <person name="Sireger I.Z."/>
            <person name="Indrioko S."/>
            <person name="Kosugi Y."/>
            <person name="Izuno A."/>
            <person name="Isagi Y."/>
            <person name="Lee S.L."/>
            <person name="Shimizu K.K."/>
        </authorList>
    </citation>
    <scope>NUCLEOTIDE SEQUENCE [LARGE SCALE GENOMIC DNA]</scope>
    <source>
        <strain evidence="1">214</strain>
    </source>
</reference>
<gene>
    <name evidence="1" type="ORF">SLEP1_g17597</name>
</gene>
<evidence type="ECO:0000313" key="1">
    <source>
        <dbReference type="EMBL" id="GKV05605.1"/>
    </source>
</evidence>
<evidence type="ECO:0000313" key="2">
    <source>
        <dbReference type="Proteomes" id="UP001054252"/>
    </source>
</evidence>
<dbReference type="EMBL" id="BPVZ01000024">
    <property type="protein sequence ID" value="GKV05605.1"/>
    <property type="molecule type" value="Genomic_DNA"/>
</dbReference>
<dbReference type="PANTHER" id="PTHR36796:SF1">
    <property type="entry name" value="PROTEIN KINASE SUPERFAMILY PROTEIN"/>
    <property type="match status" value="1"/>
</dbReference>
<name>A0AAV5IYG7_9ROSI</name>
<dbReference type="PANTHER" id="PTHR36796">
    <property type="entry name" value="PROTEIN KINASE SUPERFAMILY PROTEIN"/>
    <property type="match status" value="1"/>
</dbReference>
<dbReference type="GO" id="GO:0009507">
    <property type="term" value="C:chloroplast"/>
    <property type="evidence" value="ECO:0007669"/>
    <property type="project" value="TreeGrafter"/>
</dbReference>
<protein>
    <submittedName>
        <fullName evidence="1">Uncharacterized protein</fullName>
    </submittedName>
</protein>
<organism evidence="1 2">
    <name type="scientific">Rubroshorea leprosula</name>
    <dbReference type="NCBI Taxonomy" id="152421"/>
    <lineage>
        <taxon>Eukaryota</taxon>
        <taxon>Viridiplantae</taxon>
        <taxon>Streptophyta</taxon>
        <taxon>Embryophyta</taxon>
        <taxon>Tracheophyta</taxon>
        <taxon>Spermatophyta</taxon>
        <taxon>Magnoliopsida</taxon>
        <taxon>eudicotyledons</taxon>
        <taxon>Gunneridae</taxon>
        <taxon>Pentapetalae</taxon>
        <taxon>rosids</taxon>
        <taxon>malvids</taxon>
        <taxon>Malvales</taxon>
        <taxon>Dipterocarpaceae</taxon>
        <taxon>Rubroshorea</taxon>
    </lineage>
</organism>
<dbReference type="Proteomes" id="UP001054252">
    <property type="component" value="Unassembled WGS sequence"/>
</dbReference>